<evidence type="ECO:0000259" key="7">
    <source>
        <dbReference type="PROSITE" id="PS50076"/>
    </source>
</evidence>
<name>A0A0M3QTU2_DROBS</name>
<dbReference type="Pfam" id="PF00226">
    <property type="entry name" value="DnaJ"/>
    <property type="match status" value="1"/>
</dbReference>
<keyword evidence="2" id="KW-0677">Repeat</keyword>
<evidence type="ECO:0000256" key="1">
    <source>
        <dbReference type="ARBA" id="ARBA00022723"/>
    </source>
</evidence>
<feature type="domain" description="J" evidence="7">
    <location>
        <begin position="5"/>
        <end position="67"/>
    </location>
</feature>
<dbReference type="PROSITE" id="PS51188">
    <property type="entry name" value="ZF_CR"/>
    <property type="match status" value="1"/>
</dbReference>
<dbReference type="SUPFAM" id="SSF57938">
    <property type="entry name" value="DnaJ/Hsp40 cysteine-rich domain"/>
    <property type="match status" value="1"/>
</dbReference>
<dbReference type="InterPro" id="IPR001305">
    <property type="entry name" value="HSP_DnaJ_Cys-rich_dom"/>
</dbReference>
<dbReference type="STRING" id="30019.A0A0M3QTU2"/>
<dbReference type="OrthoDB" id="550424at2759"/>
<feature type="region of interest" description="Disordered" evidence="6">
    <location>
        <begin position="354"/>
        <end position="397"/>
    </location>
</feature>
<dbReference type="InterPro" id="IPR036410">
    <property type="entry name" value="HSP_DnaJ_Cys-rich_dom_sf"/>
</dbReference>
<dbReference type="SMR" id="A0A0M3QTU2"/>
<evidence type="ECO:0000256" key="6">
    <source>
        <dbReference type="SAM" id="MobiDB-lite"/>
    </source>
</evidence>
<dbReference type="Pfam" id="PF00684">
    <property type="entry name" value="DnaJ_CXXCXGXG"/>
    <property type="match status" value="1"/>
</dbReference>
<evidence type="ECO:0000256" key="4">
    <source>
        <dbReference type="ARBA" id="ARBA00022833"/>
    </source>
</evidence>
<dbReference type="InterPro" id="IPR018253">
    <property type="entry name" value="DnaJ_domain_CS"/>
</dbReference>
<evidence type="ECO:0000313" key="10">
    <source>
        <dbReference type="Proteomes" id="UP000494163"/>
    </source>
</evidence>
<proteinExistence type="predicted"/>
<feature type="zinc finger region" description="CR-type" evidence="5">
    <location>
        <begin position="120"/>
        <end position="201"/>
    </location>
</feature>
<keyword evidence="4 5" id="KW-0862">Zinc</keyword>
<accession>A0A0M3QTU2</accession>
<dbReference type="InterPro" id="IPR044713">
    <property type="entry name" value="DNJA1/2-like"/>
</dbReference>
<evidence type="ECO:0000259" key="8">
    <source>
        <dbReference type="PROSITE" id="PS51188"/>
    </source>
</evidence>
<gene>
    <name evidence="9" type="ORF">Dbus_chr2Lg1564</name>
</gene>
<dbReference type="FunFam" id="1.10.287.110:FF:000041">
    <property type="entry name" value="Chaperone protein DNAj, putative"/>
    <property type="match status" value="1"/>
</dbReference>
<dbReference type="GO" id="GO:0006457">
    <property type="term" value="P:protein folding"/>
    <property type="evidence" value="ECO:0007669"/>
    <property type="project" value="InterPro"/>
</dbReference>
<dbReference type="CDD" id="cd06257">
    <property type="entry name" value="DnaJ"/>
    <property type="match status" value="1"/>
</dbReference>
<dbReference type="InterPro" id="IPR002939">
    <property type="entry name" value="DnaJ_C"/>
</dbReference>
<dbReference type="CDD" id="cd10747">
    <property type="entry name" value="DnaJ_C"/>
    <property type="match status" value="1"/>
</dbReference>
<dbReference type="GO" id="GO:0008270">
    <property type="term" value="F:zinc ion binding"/>
    <property type="evidence" value="ECO:0007669"/>
    <property type="project" value="UniProtKB-KW"/>
</dbReference>
<evidence type="ECO:0000313" key="9">
    <source>
        <dbReference type="EMBL" id="ALC39479.1"/>
    </source>
</evidence>
<keyword evidence="1 5" id="KW-0479">Metal-binding</keyword>
<dbReference type="PANTHER" id="PTHR43888">
    <property type="entry name" value="DNAJ-LIKE-2, ISOFORM A-RELATED"/>
    <property type="match status" value="1"/>
</dbReference>
<feature type="domain" description="CR-type" evidence="8">
    <location>
        <begin position="120"/>
        <end position="201"/>
    </location>
</feature>
<dbReference type="PRINTS" id="PR00625">
    <property type="entry name" value="JDOMAIN"/>
</dbReference>
<dbReference type="InterPro" id="IPR008971">
    <property type="entry name" value="HSP40/DnaJ_pept-bd"/>
</dbReference>
<dbReference type="Gene3D" id="2.10.230.10">
    <property type="entry name" value="Heat shock protein DnaJ, cysteine-rich domain"/>
    <property type="match status" value="1"/>
</dbReference>
<dbReference type="SUPFAM" id="SSF46565">
    <property type="entry name" value="Chaperone J-domain"/>
    <property type="match status" value="1"/>
</dbReference>
<dbReference type="Gene3D" id="2.60.260.20">
    <property type="entry name" value="Urease metallochaperone UreE, N-terminal domain"/>
    <property type="match status" value="2"/>
</dbReference>
<organism evidence="9 10">
    <name type="scientific">Drosophila busckii</name>
    <name type="common">Fruit fly</name>
    <dbReference type="NCBI Taxonomy" id="30019"/>
    <lineage>
        <taxon>Eukaryota</taxon>
        <taxon>Metazoa</taxon>
        <taxon>Ecdysozoa</taxon>
        <taxon>Arthropoda</taxon>
        <taxon>Hexapoda</taxon>
        <taxon>Insecta</taxon>
        <taxon>Pterygota</taxon>
        <taxon>Neoptera</taxon>
        <taxon>Endopterygota</taxon>
        <taxon>Diptera</taxon>
        <taxon>Brachycera</taxon>
        <taxon>Muscomorpha</taxon>
        <taxon>Ephydroidea</taxon>
        <taxon>Drosophilidae</taxon>
        <taxon>Drosophila</taxon>
    </lineage>
</organism>
<sequence>MDKLNLYEVLGVSKEATPEEIKKNYRKLAKEFHPDKNPDAGEKFKEISFAYEVLSDPEKRRVYDRHGLRGLQEGADGFSADSQDFFAHWFPFGNSAGHSRRDGKILVKLEVSLDEIYQGQQEKLVEYKRQKLCDNCNGHGGPQEGREQCETCGGLGRTAAFTFMGLSAFDAICPNCDGRGFTIKEKMRCKFCRGDGFVDEQMKRKVTVERGVPHMQKLPFPREGHQLRSREFGELVVVMMQGEHALFQRRHANLYMRDLEINITEALCGFTHCFKHLDGRKVCMRTQPGEVLRHNHIKMMRGSGMPVYNQPTHHGDLYVQFKVNMPENGFANAAQLATLETLLPPREQVAVPAEAEEVQLADIKPQGQSRHGRTETDDDDDFAGQSPHFESVQCQTA</sequence>
<dbReference type="Pfam" id="PF01556">
    <property type="entry name" value="DnaJ_C"/>
    <property type="match status" value="1"/>
</dbReference>
<dbReference type="InterPro" id="IPR001623">
    <property type="entry name" value="DnaJ_domain"/>
</dbReference>
<dbReference type="Proteomes" id="UP000494163">
    <property type="component" value="Chromosome 2L"/>
</dbReference>
<dbReference type="GO" id="GO:0051082">
    <property type="term" value="F:unfolded protein binding"/>
    <property type="evidence" value="ECO:0007669"/>
    <property type="project" value="InterPro"/>
</dbReference>
<dbReference type="InterPro" id="IPR036869">
    <property type="entry name" value="J_dom_sf"/>
</dbReference>
<dbReference type="SMART" id="SM00271">
    <property type="entry name" value="DnaJ"/>
    <property type="match status" value="1"/>
</dbReference>
<dbReference type="Gene3D" id="1.10.287.110">
    <property type="entry name" value="DnaJ domain"/>
    <property type="match status" value="1"/>
</dbReference>
<protein>
    <submittedName>
        <fullName evidence="9">DnaJ-H</fullName>
    </submittedName>
</protein>
<evidence type="ECO:0000256" key="2">
    <source>
        <dbReference type="ARBA" id="ARBA00022737"/>
    </source>
</evidence>
<dbReference type="CDD" id="cd10719">
    <property type="entry name" value="DnaJ_zf"/>
    <property type="match status" value="1"/>
</dbReference>
<dbReference type="PROSITE" id="PS50076">
    <property type="entry name" value="DNAJ_2"/>
    <property type="match status" value="1"/>
</dbReference>
<reference evidence="9 10" key="1">
    <citation type="submission" date="2015-08" db="EMBL/GenBank/DDBJ databases">
        <title>Ancestral chromatin configuration constrains chromatin evolution on differentiating sex chromosomes in Drosophila.</title>
        <authorList>
            <person name="Zhou Q."/>
            <person name="Bachtrog D."/>
        </authorList>
    </citation>
    <scope>NUCLEOTIDE SEQUENCE [LARGE SCALE GENOMIC DNA]</scope>
    <source>
        <tissue evidence="9">Whole larvae</tissue>
    </source>
</reference>
<dbReference type="OMA" id="THCFKHL"/>
<evidence type="ECO:0000256" key="5">
    <source>
        <dbReference type="PROSITE-ProRule" id="PRU00546"/>
    </source>
</evidence>
<keyword evidence="3 5" id="KW-0863">Zinc-finger</keyword>
<dbReference type="PROSITE" id="PS00636">
    <property type="entry name" value="DNAJ_1"/>
    <property type="match status" value="1"/>
</dbReference>
<dbReference type="FunFam" id="2.10.230.10:FF:000001">
    <property type="entry name" value="DnaJ subfamily A member 2"/>
    <property type="match status" value="1"/>
</dbReference>
<evidence type="ECO:0000256" key="3">
    <source>
        <dbReference type="ARBA" id="ARBA00022771"/>
    </source>
</evidence>
<dbReference type="EMBL" id="CP012523">
    <property type="protein sequence ID" value="ALC39479.1"/>
    <property type="molecule type" value="Genomic_DNA"/>
</dbReference>
<keyword evidence="10" id="KW-1185">Reference proteome</keyword>
<dbReference type="FunFam" id="2.60.260.20:FF:000003">
    <property type="entry name" value="DnaJ subfamily A member 2"/>
    <property type="match status" value="1"/>
</dbReference>
<dbReference type="AlphaFoldDB" id="A0A0M3QTU2"/>
<dbReference type="GO" id="GO:0030544">
    <property type="term" value="F:Hsp70 protein binding"/>
    <property type="evidence" value="ECO:0007669"/>
    <property type="project" value="InterPro"/>
</dbReference>
<dbReference type="SUPFAM" id="SSF49493">
    <property type="entry name" value="HSP40/DnaJ peptide-binding domain"/>
    <property type="match status" value="2"/>
</dbReference>